<feature type="compositionally biased region" description="Basic residues" evidence="1">
    <location>
        <begin position="878"/>
        <end position="888"/>
    </location>
</feature>
<reference evidence="3" key="1">
    <citation type="submission" date="2023-11" db="EMBL/GenBank/DDBJ databases">
        <authorList>
            <person name="De Vega J J."/>
            <person name="De Vega J J."/>
        </authorList>
    </citation>
    <scope>NUCLEOTIDE SEQUENCE</scope>
</reference>
<feature type="compositionally biased region" description="Basic and acidic residues" evidence="1">
    <location>
        <begin position="583"/>
        <end position="594"/>
    </location>
</feature>
<protein>
    <recommendedName>
        <fullName evidence="2">VPS9 domain-containing protein</fullName>
    </recommendedName>
</protein>
<evidence type="ECO:0000313" key="4">
    <source>
        <dbReference type="Proteomes" id="UP001295794"/>
    </source>
</evidence>
<feature type="region of interest" description="Disordered" evidence="1">
    <location>
        <begin position="30"/>
        <end position="55"/>
    </location>
</feature>
<dbReference type="SUPFAM" id="SSF109993">
    <property type="entry name" value="VPS9 domain"/>
    <property type="match status" value="1"/>
</dbReference>
<dbReference type="EMBL" id="CAVNYO010000399">
    <property type="protein sequence ID" value="CAK5273819.1"/>
    <property type="molecule type" value="Genomic_DNA"/>
</dbReference>
<dbReference type="Gene3D" id="1.10.246.120">
    <property type="match status" value="1"/>
</dbReference>
<dbReference type="InterPro" id="IPR003123">
    <property type="entry name" value="VPS9"/>
</dbReference>
<feature type="compositionally biased region" description="Polar residues" evidence="1">
    <location>
        <begin position="35"/>
        <end position="48"/>
    </location>
</feature>
<keyword evidence="4" id="KW-1185">Reference proteome</keyword>
<dbReference type="AlphaFoldDB" id="A0AAD2K1K6"/>
<dbReference type="InterPro" id="IPR045046">
    <property type="entry name" value="Vps9-like"/>
</dbReference>
<feature type="compositionally biased region" description="Acidic residues" evidence="1">
    <location>
        <begin position="842"/>
        <end position="857"/>
    </location>
</feature>
<dbReference type="GO" id="GO:0016192">
    <property type="term" value="P:vesicle-mediated transport"/>
    <property type="evidence" value="ECO:0007669"/>
    <property type="project" value="InterPro"/>
</dbReference>
<dbReference type="InterPro" id="IPR037191">
    <property type="entry name" value="VPS9_dom_sf"/>
</dbReference>
<dbReference type="GO" id="GO:0005085">
    <property type="term" value="F:guanyl-nucleotide exchange factor activity"/>
    <property type="evidence" value="ECO:0007669"/>
    <property type="project" value="InterPro"/>
</dbReference>
<feature type="region of interest" description="Disordered" evidence="1">
    <location>
        <begin position="818"/>
        <end position="892"/>
    </location>
</feature>
<accession>A0AAD2K1K6</accession>
<evidence type="ECO:0000256" key="1">
    <source>
        <dbReference type="SAM" id="MobiDB-lite"/>
    </source>
</evidence>
<dbReference type="PANTHER" id="PTHR23101:SF25">
    <property type="entry name" value="GTPASE-ACTIVATING PROTEIN AND VPS9 DOMAIN-CONTAINING PROTEIN 1"/>
    <property type="match status" value="1"/>
</dbReference>
<feature type="region of interest" description="Disordered" evidence="1">
    <location>
        <begin position="548"/>
        <end position="628"/>
    </location>
</feature>
<dbReference type="GO" id="GO:0030139">
    <property type="term" value="C:endocytic vesicle"/>
    <property type="evidence" value="ECO:0007669"/>
    <property type="project" value="TreeGrafter"/>
</dbReference>
<proteinExistence type="predicted"/>
<comment type="caution">
    <text evidence="3">The sequence shown here is derived from an EMBL/GenBank/DDBJ whole genome shotgun (WGS) entry which is preliminary data.</text>
</comment>
<sequence length="973" mass="104294">MSANRDRERLFPAVSIGRNSGLATSDLLTAHPLLSPSSPNTPDPTQRIPSPVPRYVPYTPRQRSAPTAATTIGTTTHSSAVASAPQQQGGATSKLQLMNLKAEAQNIGLDTSSVGWAILEKLVGSDGGEWTDVWSALAVGKATLLLPLEPAASSDRITADFVKDHIVLCDGPSRKNAHIVTLSGLRGTLDGNTLTLRSTLHPSSKAFLDLLSPTTRPSTLAMLAPIPHLPTATSYPMFAVPTHAPALALPPRIPPPLPPRPVGSLSRGTGSQHSRLSNPFASLFGANHPPPIVPKPSPASIHEGMSSSDHPVNVPAFTIAQRIVRKDVARSIEKALRTEIHSISPPWVAERVDTFVNPWYPFKRVKRGSDTSSTSNNGSTNYVVGDPLAGMLPEEIGEMVQGFYARLEEDFTSRRKSSDEENADLDEKEKEELQQVLAQVERAISVLFFDRLFSPASSDDPSHDQALSSRVAALNMLDLNLEHLGVDVPADAQEGLDLVVQSCGQVLSGLELHQSPADKVSIMVQAHREVIEGLSRLPPIRLLSEEEERTRALARKAPPLVADPPPPSQESQSPSPAPVVPRSLEDGDESKSIDDVTSTEVPDEGPETKTEASTSEPTVEVDAQPTPTPVSSDVLLPLIIFAVVKSNPSRLVSHLLFSQRFRVTPSGIAQGEEAFCLVNLMAVAEFLENVDLEALGLGDSGISVADLTPIPIARNSPKAPSLTLGDDNTNVLRRQVDTLTEGAGRMLTGVTGVVDSSFGMLKQLLPNVPTPLGTPALDNTSSAAPWNLPHAVARPGFGLLRRETGFSIGGISIGGRSVEKREEELKDVSRPASLRGDAHSDEESDEEDEDEDEDEAFDGPSSYDTRSIRSFESMMSREKRKAARKPRKSLSDRLAHVSAGLAGFKGSPSRFDSSRPNSPAVRAGELLALAPPNPRFLDCAPDDLKLAEVAELLRDYRRLVDGIRAVGGFVGED</sequence>
<organism evidence="3 4">
    <name type="scientific">Mycena citricolor</name>
    <dbReference type="NCBI Taxonomy" id="2018698"/>
    <lineage>
        <taxon>Eukaryota</taxon>
        <taxon>Fungi</taxon>
        <taxon>Dikarya</taxon>
        <taxon>Basidiomycota</taxon>
        <taxon>Agaricomycotina</taxon>
        <taxon>Agaricomycetes</taxon>
        <taxon>Agaricomycetidae</taxon>
        <taxon>Agaricales</taxon>
        <taxon>Marasmiineae</taxon>
        <taxon>Mycenaceae</taxon>
        <taxon>Mycena</taxon>
    </lineage>
</organism>
<dbReference type="Gene3D" id="1.20.1050.80">
    <property type="entry name" value="VPS9 domain"/>
    <property type="match status" value="1"/>
</dbReference>
<dbReference type="Proteomes" id="UP001295794">
    <property type="component" value="Unassembled WGS sequence"/>
</dbReference>
<feature type="domain" description="VPS9" evidence="2">
    <location>
        <begin position="461"/>
        <end position="696"/>
    </location>
</feature>
<dbReference type="GO" id="GO:0031267">
    <property type="term" value="F:small GTPase binding"/>
    <property type="evidence" value="ECO:0007669"/>
    <property type="project" value="TreeGrafter"/>
</dbReference>
<dbReference type="GO" id="GO:0005829">
    <property type="term" value="C:cytosol"/>
    <property type="evidence" value="ECO:0007669"/>
    <property type="project" value="TreeGrafter"/>
</dbReference>
<evidence type="ECO:0000259" key="2">
    <source>
        <dbReference type="PROSITE" id="PS51205"/>
    </source>
</evidence>
<gene>
    <name evidence="3" type="ORF">MYCIT1_LOCUS20549</name>
</gene>
<name>A0AAD2K1K6_9AGAR</name>
<dbReference type="PANTHER" id="PTHR23101">
    <property type="entry name" value="RAB GDP/GTP EXCHANGE FACTOR"/>
    <property type="match status" value="1"/>
</dbReference>
<dbReference type="PROSITE" id="PS51205">
    <property type="entry name" value="VPS9"/>
    <property type="match status" value="1"/>
</dbReference>
<dbReference type="Pfam" id="PF02204">
    <property type="entry name" value="VPS9"/>
    <property type="match status" value="1"/>
</dbReference>
<feature type="compositionally biased region" description="Basic and acidic residues" evidence="1">
    <location>
        <begin position="818"/>
        <end position="829"/>
    </location>
</feature>
<evidence type="ECO:0000313" key="3">
    <source>
        <dbReference type="EMBL" id="CAK5273819.1"/>
    </source>
</evidence>